<evidence type="ECO:0000313" key="10">
    <source>
        <dbReference type="EMBL" id="TDD21184.1"/>
    </source>
</evidence>
<comment type="caution">
    <text evidence="10">The sequence shown here is derived from an EMBL/GenBank/DDBJ whole genome shotgun (WGS) entry which is preliminary data.</text>
</comment>
<evidence type="ECO:0000313" key="11">
    <source>
        <dbReference type="Proteomes" id="UP000294543"/>
    </source>
</evidence>
<evidence type="ECO:0000256" key="4">
    <source>
        <dbReference type="ARBA" id="ARBA00011365"/>
    </source>
</evidence>
<dbReference type="Proteomes" id="UP000294543">
    <property type="component" value="Unassembled WGS sequence"/>
</dbReference>
<evidence type="ECO:0000256" key="3">
    <source>
        <dbReference type="ARBA" id="ARBA00010882"/>
    </source>
</evidence>
<evidence type="ECO:0000256" key="7">
    <source>
        <dbReference type="ARBA" id="ARBA00023235"/>
    </source>
</evidence>
<evidence type="ECO:0000256" key="2">
    <source>
        <dbReference type="ARBA" id="ARBA00005193"/>
    </source>
</evidence>
<dbReference type="GO" id="GO:0016159">
    <property type="term" value="F:muconolactone delta-isomerase activity"/>
    <property type="evidence" value="ECO:0007669"/>
    <property type="project" value="UniProtKB-EC"/>
</dbReference>
<feature type="region of interest" description="Disordered" evidence="8">
    <location>
        <begin position="1"/>
        <end position="23"/>
    </location>
</feature>
<keyword evidence="7 10" id="KW-0413">Isomerase</keyword>
<evidence type="ECO:0000256" key="5">
    <source>
        <dbReference type="ARBA" id="ARBA00012070"/>
    </source>
</evidence>
<dbReference type="GO" id="GO:0042952">
    <property type="term" value="P:beta-ketoadipate pathway"/>
    <property type="evidence" value="ECO:0007669"/>
    <property type="project" value="UniProtKB-UniPathway"/>
</dbReference>
<keyword evidence="11" id="KW-1185">Reference proteome</keyword>
<dbReference type="Gene3D" id="3.30.70.1060">
    <property type="entry name" value="Dimeric alpha+beta barrel"/>
    <property type="match status" value="1"/>
</dbReference>
<name>A0A4R4WU82_9ACTN</name>
<evidence type="ECO:0000259" key="9">
    <source>
        <dbReference type="Pfam" id="PF02426"/>
    </source>
</evidence>
<dbReference type="SUPFAM" id="SSF54909">
    <property type="entry name" value="Dimeric alpha+beta barrel"/>
    <property type="match status" value="1"/>
</dbReference>
<proteinExistence type="inferred from homology"/>
<protein>
    <recommendedName>
        <fullName evidence="5">muconolactone Delta-isomerase</fullName>
        <ecNumber evidence="5">5.3.3.4</ecNumber>
    </recommendedName>
</protein>
<organism evidence="10 11">
    <name type="scientific">Nonomuraea diastatica</name>
    <dbReference type="NCBI Taxonomy" id="1848329"/>
    <lineage>
        <taxon>Bacteria</taxon>
        <taxon>Bacillati</taxon>
        <taxon>Actinomycetota</taxon>
        <taxon>Actinomycetes</taxon>
        <taxon>Streptosporangiales</taxon>
        <taxon>Streptosporangiaceae</taxon>
        <taxon>Nonomuraea</taxon>
    </lineage>
</organism>
<dbReference type="OrthoDB" id="4426588at2"/>
<comment type="pathway">
    <text evidence="2">Aromatic compound metabolism; beta-ketoadipate pathway; 5-oxo-4,5-dihydro-2-furylacetate from catechol: step 3/3.</text>
</comment>
<evidence type="ECO:0000256" key="8">
    <source>
        <dbReference type="SAM" id="MobiDB-lite"/>
    </source>
</evidence>
<comment type="catalytic activity">
    <reaction evidence="1">
        <text>(S)-muconolactone = (4,5-dihydro-5-oxofuran-2-yl)-acetate</text>
        <dbReference type="Rhea" id="RHEA:12348"/>
        <dbReference type="ChEBI" id="CHEBI:58425"/>
        <dbReference type="ChEBI" id="CHEBI:58736"/>
        <dbReference type="EC" id="5.3.3.4"/>
    </reaction>
</comment>
<comment type="similarity">
    <text evidence="3">Belongs to the muconolactone Delta-isomerase family.</text>
</comment>
<comment type="subunit">
    <text evidence="4">Homodecamer.</text>
</comment>
<dbReference type="InterPro" id="IPR003464">
    <property type="entry name" value="Muconolactone_d_Isoase"/>
</dbReference>
<dbReference type="InterPro" id="IPR011008">
    <property type="entry name" value="Dimeric_a/b-barrel"/>
</dbReference>
<dbReference type="UniPathway" id="UPA00157">
    <property type="reaction ID" value="UER00260"/>
</dbReference>
<feature type="domain" description="Muconolactone isomerase" evidence="9">
    <location>
        <begin position="1"/>
        <end position="89"/>
    </location>
</feature>
<dbReference type="EC" id="5.3.3.4" evidence="5"/>
<keyword evidence="6" id="KW-0058">Aromatic hydrocarbons catabolism</keyword>
<dbReference type="AlphaFoldDB" id="A0A4R4WU82"/>
<evidence type="ECO:0000256" key="1">
    <source>
        <dbReference type="ARBA" id="ARBA00001739"/>
    </source>
</evidence>
<accession>A0A4R4WU82</accession>
<reference evidence="10 11" key="1">
    <citation type="submission" date="2019-03" db="EMBL/GenBank/DDBJ databases">
        <title>Draft genome sequences of novel Actinobacteria.</title>
        <authorList>
            <person name="Sahin N."/>
            <person name="Ay H."/>
            <person name="Saygin H."/>
        </authorList>
    </citation>
    <scope>NUCLEOTIDE SEQUENCE [LARGE SCALE GENOMIC DNA]</scope>
    <source>
        <strain evidence="10 11">KC712</strain>
    </source>
</reference>
<dbReference type="EMBL" id="SMKP01000038">
    <property type="protein sequence ID" value="TDD21184.1"/>
    <property type="molecule type" value="Genomic_DNA"/>
</dbReference>
<gene>
    <name evidence="10" type="ORF">E1294_15805</name>
</gene>
<dbReference type="PIRSF" id="PIRSF001486">
    <property type="entry name" value="CatC"/>
    <property type="match status" value="1"/>
</dbReference>
<dbReference type="Pfam" id="PF02426">
    <property type="entry name" value="MIase"/>
    <property type="match status" value="1"/>
</dbReference>
<evidence type="ECO:0000256" key="6">
    <source>
        <dbReference type="ARBA" id="ARBA00022797"/>
    </source>
</evidence>
<sequence>MEFLVRTENLLPPDTPDHTRDRLRRAERERAQELRDAGVLKRLWRVPGRNATVGLYEAGDPAELHDALTSLPMWKWMDVTVEALATHPQEQKQALPGGLRK</sequence>
<dbReference type="InterPro" id="IPR026029">
    <property type="entry name" value="MLI_dom"/>
</dbReference>